<keyword evidence="3 7" id="KW-0228">DNA excision</keyword>
<comment type="subcellular location">
    <subcellularLocation>
        <location evidence="7">Cytoplasm</location>
    </subcellularLocation>
</comment>
<dbReference type="Pfam" id="PF01541">
    <property type="entry name" value="GIY-YIG"/>
    <property type="match status" value="1"/>
</dbReference>
<dbReference type="PANTHER" id="PTHR30562">
    <property type="entry name" value="UVRC/OXIDOREDUCTASE"/>
    <property type="match status" value="1"/>
</dbReference>
<keyword evidence="5 7" id="KW-0234">DNA repair</keyword>
<proteinExistence type="inferred from homology"/>
<dbReference type="FunFam" id="3.40.1440.10:FF:000001">
    <property type="entry name" value="UvrABC system protein C"/>
    <property type="match status" value="1"/>
</dbReference>
<dbReference type="SUPFAM" id="SSF46600">
    <property type="entry name" value="C-terminal UvrC-binding domain of UvrB"/>
    <property type="match status" value="1"/>
</dbReference>
<evidence type="ECO:0000256" key="5">
    <source>
        <dbReference type="ARBA" id="ARBA00023204"/>
    </source>
</evidence>
<dbReference type="InterPro" id="IPR010994">
    <property type="entry name" value="RuvA_2-like"/>
</dbReference>
<dbReference type="InterPro" id="IPR035901">
    <property type="entry name" value="GIY-YIG_endonuc_sf"/>
</dbReference>
<dbReference type="Pfam" id="PF02151">
    <property type="entry name" value="UVR"/>
    <property type="match status" value="1"/>
</dbReference>
<organism evidence="11 12">
    <name type="scientific">Evtepia gabavorous</name>
    <dbReference type="NCBI Taxonomy" id="2211183"/>
    <lineage>
        <taxon>Bacteria</taxon>
        <taxon>Bacillati</taxon>
        <taxon>Bacillota</taxon>
        <taxon>Clostridia</taxon>
        <taxon>Eubacteriales</taxon>
        <taxon>Evtepia</taxon>
    </lineage>
</organism>
<dbReference type="Pfam" id="PF22920">
    <property type="entry name" value="UvrC_RNaseH"/>
    <property type="match status" value="1"/>
</dbReference>
<comment type="function">
    <text evidence="7">The UvrABC repair system catalyzes the recognition and processing of DNA lesions. UvrC both incises the 5' and 3' sides of the lesion. The N-terminal half is responsible for the 3' incision and the C-terminal half is responsible for the 5' incision.</text>
</comment>
<dbReference type="GO" id="GO:0009432">
    <property type="term" value="P:SOS response"/>
    <property type="evidence" value="ECO:0007669"/>
    <property type="project" value="UniProtKB-UniRule"/>
</dbReference>
<dbReference type="InterPro" id="IPR000305">
    <property type="entry name" value="GIY-YIG_endonuc"/>
</dbReference>
<dbReference type="CDD" id="cd10434">
    <property type="entry name" value="GIY-YIG_UvrC_Cho"/>
    <property type="match status" value="1"/>
</dbReference>
<dbReference type="OrthoDB" id="9804933at2"/>
<evidence type="ECO:0000256" key="7">
    <source>
        <dbReference type="HAMAP-Rule" id="MF_00203"/>
    </source>
</evidence>
<comment type="subunit">
    <text evidence="7">Interacts with UvrB in an incision complex.</text>
</comment>
<dbReference type="InterPro" id="IPR004791">
    <property type="entry name" value="UvrC"/>
</dbReference>
<feature type="domain" description="GIY-YIG" evidence="9">
    <location>
        <begin position="15"/>
        <end position="94"/>
    </location>
</feature>
<dbReference type="GeneID" id="97996273"/>
<dbReference type="SUPFAM" id="SSF82771">
    <property type="entry name" value="GIY-YIG endonuclease"/>
    <property type="match status" value="1"/>
</dbReference>
<keyword evidence="12" id="KW-1185">Reference proteome</keyword>
<dbReference type="GO" id="GO:0009381">
    <property type="term" value="F:excinuclease ABC activity"/>
    <property type="evidence" value="ECO:0007669"/>
    <property type="project" value="UniProtKB-UniRule"/>
</dbReference>
<dbReference type="Gene3D" id="4.10.860.10">
    <property type="entry name" value="UVR domain"/>
    <property type="match status" value="1"/>
</dbReference>
<dbReference type="InterPro" id="IPR050066">
    <property type="entry name" value="UvrABC_protein_C"/>
</dbReference>
<keyword evidence="2 7" id="KW-0227">DNA damage</keyword>
<evidence type="ECO:0000256" key="3">
    <source>
        <dbReference type="ARBA" id="ARBA00022769"/>
    </source>
</evidence>
<feature type="domain" description="UvrC family homology region profile" evidence="10">
    <location>
        <begin position="269"/>
        <end position="483"/>
    </location>
</feature>
<dbReference type="PROSITE" id="PS50151">
    <property type="entry name" value="UVR"/>
    <property type="match status" value="1"/>
</dbReference>
<evidence type="ECO:0000313" key="11">
    <source>
        <dbReference type="EMBL" id="RFT05740.1"/>
    </source>
</evidence>
<dbReference type="Gene3D" id="3.30.420.340">
    <property type="entry name" value="UvrC, RNAse H endonuclease domain"/>
    <property type="match status" value="1"/>
</dbReference>
<feature type="domain" description="UVR" evidence="8">
    <location>
        <begin position="206"/>
        <end position="241"/>
    </location>
</feature>
<dbReference type="InterPro" id="IPR047296">
    <property type="entry name" value="GIY-YIG_UvrC_Cho"/>
</dbReference>
<dbReference type="EMBL" id="QQRQ01000031">
    <property type="protein sequence ID" value="RFT05740.1"/>
    <property type="molecule type" value="Genomic_DNA"/>
</dbReference>
<dbReference type="Pfam" id="PF08459">
    <property type="entry name" value="UvrC_RNaseH_dom"/>
    <property type="match status" value="1"/>
</dbReference>
<evidence type="ECO:0000256" key="4">
    <source>
        <dbReference type="ARBA" id="ARBA00022881"/>
    </source>
</evidence>
<dbReference type="AlphaFoldDB" id="A0A3E2B110"/>
<evidence type="ECO:0000256" key="1">
    <source>
        <dbReference type="ARBA" id="ARBA00022490"/>
    </source>
</evidence>
<dbReference type="GO" id="GO:0009380">
    <property type="term" value="C:excinuclease repair complex"/>
    <property type="evidence" value="ECO:0007669"/>
    <property type="project" value="InterPro"/>
</dbReference>
<name>A0A3E2B110_9FIRM</name>
<dbReference type="RefSeq" id="WP_117142857.1">
    <property type="nucleotide sequence ID" value="NZ_CAKXKJ010000021.1"/>
</dbReference>
<dbReference type="Gene3D" id="3.40.1440.10">
    <property type="entry name" value="GIY-YIG endonuclease"/>
    <property type="match status" value="1"/>
</dbReference>
<evidence type="ECO:0000259" key="10">
    <source>
        <dbReference type="PROSITE" id="PS50165"/>
    </source>
</evidence>
<evidence type="ECO:0000256" key="2">
    <source>
        <dbReference type="ARBA" id="ARBA00022763"/>
    </source>
</evidence>
<evidence type="ECO:0000313" key="12">
    <source>
        <dbReference type="Proteomes" id="UP000260649"/>
    </source>
</evidence>
<dbReference type="InterPro" id="IPR001162">
    <property type="entry name" value="UvrC_RNase_H_dom"/>
</dbReference>
<evidence type="ECO:0000256" key="6">
    <source>
        <dbReference type="ARBA" id="ARBA00023236"/>
    </source>
</evidence>
<dbReference type="Proteomes" id="UP000260649">
    <property type="component" value="Unassembled WGS sequence"/>
</dbReference>
<dbReference type="NCBIfam" id="TIGR00194">
    <property type="entry name" value="uvrC"/>
    <property type="match status" value="1"/>
</dbReference>
<dbReference type="SMART" id="SM00465">
    <property type="entry name" value="GIYc"/>
    <property type="match status" value="1"/>
</dbReference>
<dbReference type="PROSITE" id="PS50164">
    <property type="entry name" value="GIY_YIG"/>
    <property type="match status" value="1"/>
</dbReference>
<dbReference type="Gene3D" id="1.10.150.20">
    <property type="entry name" value="5' to 3' exonuclease, C-terminal subdomain"/>
    <property type="match status" value="1"/>
</dbReference>
<keyword evidence="1 7" id="KW-0963">Cytoplasm</keyword>
<gene>
    <name evidence="7" type="primary">uvrC</name>
    <name evidence="11" type="ORF">DV520_11065</name>
</gene>
<comment type="similarity">
    <text evidence="7">Belongs to the UvrC family.</text>
</comment>
<keyword evidence="6 7" id="KW-0742">SOS response</keyword>
<keyword evidence="4 7" id="KW-0267">Excision nuclease</keyword>
<dbReference type="HAMAP" id="MF_00203">
    <property type="entry name" value="UvrC"/>
    <property type="match status" value="1"/>
</dbReference>
<dbReference type="GO" id="GO:0005737">
    <property type="term" value="C:cytoplasm"/>
    <property type="evidence" value="ECO:0007669"/>
    <property type="project" value="UniProtKB-SubCell"/>
</dbReference>
<reference evidence="11 12" key="1">
    <citation type="submission" date="2018-07" db="EMBL/GenBank/DDBJ databases">
        <title>GABA Modulating Bacteria of the Human Gut Microbiota.</title>
        <authorList>
            <person name="Strandwitz P."/>
            <person name="Kim K.H."/>
            <person name="Terekhova D."/>
            <person name="Liu J.K."/>
            <person name="Sharma A."/>
            <person name="Levering J."/>
            <person name="Mcdonald D."/>
            <person name="Dietrich D."/>
            <person name="Ramadhar T.R."/>
            <person name="Lekbua A."/>
            <person name="Mroue N."/>
            <person name="Liston C."/>
            <person name="Stewart E.J."/>
            <person name="Dubin M.J."/>
            <person name="Zengler K."/>
            <person name="Knight R."/>
            <person name="Gilbert J.A."/>
            <person name="Clardy J."/>
            <person name="Lewis K."/>
        </authorList>
    </citation>
    <scope>NUCLEOTIDE SEQUENCE [LARGE SCALE GENOMIC DNA]</scope>
    <source>
        <strain evidence="11 12">KLE1738</strain>
    </source>
</reference>
<dbReference type="SUPFAM" id="SSF47781">
    <property type="entry name" value="RuvA domain 2-like"/>
    <property type="match status" value="1"/>
</dbReference>
<dbReference type="InterPro" id="IPR036876">
    <property type="entry name" value="UVR_dom_sf"/>
</dbReference>
<dbReference type="PANTHER" id="PTHR30562:SF1">
    <property type="entry name" value="UVRABC SYSTEM PROTEIN C"/>
    <property type="match status" value="1"/>
</dbReference>
<dbReference type="GO" id="GO:0006289">
    <property type="term" value="P:nucleotide-excision repair"/>
    <property type="evidence" value="ECO:0007669"/>
    <property type="project" value="UniProtKB-UniRule"/>
</dbReference>
<comment type="caution">
    <text evidence="11">The sequence shown here is derived from an EMBL/GenBank/DDBJ whole genome shotgun (WGS) entry which is preliminary data.</text>
</comment>
<dbReference type="InterPro" id="IPR001943">
    <property type="entry name" value="UVR_dom"/>
</dbReference>
<accession>A0A3E2B110</accession>
<protein>
    <recommendedName>
        <fullName evidence="7">UvrABC system protein C</fullName>
        <shortName evidence="7">Protein UvrC</shortName>
    </recommendedName>
    <alternativeName>
        <fullName evidence="7">Excinuclease ABC subunit C</fullName>
    </alternativeName>
</protein>
<dbReference type="Pfam" id="PF14520">
    <property type="entry name" value="HHH_5"/>
    <property type="match status" value="1"/>
</dbReference>
<dbReference type="InterPro" id="IPR038476">
    <property type="entry name" value="UvrC_RNase_H_dom_sf"/>
</dbReference>
<dbReference type="PROSITE" id="PS50165">
    <property type="entry name" value="UVRC"/>
    <property type="match status" value="1"/>
</dbReference>
<evidence type="ECO:0000259" key="9">
    <source>
        <dbReference type="PROSITE" id="PS50164"/>
    </source>
</evidence>
<sequence>MTFDQLKEKALSLPLKPGVYLMMDREGTVIYVGKAKALKNRVSQYFHDQAAHTEKTRAMVAQIDHFDTIVAGSEFEALVLENSLIKRHKPRYNILLKDDKGYPYIRLSVKEAYPRFSIQGRMADDGARYFGPFGGRHDTQSILDALRTALKLPACGKVFPRDQGKERPCLNYHMGQCDGYCRKEVPRSQHQQAIEQAVRLLEGKFGEVEKELKGQMEEAAEALEFEKAAALRDRLRAITLLGKRQKVVAGYLADTDVLGLYMGEVRSGVAVLHFQEGELTGRDLEVFPTAGEPAEEILSAFLVQYYTPRGLLPRQILLPEAMEGAADLGRLLSHQAGRKVELVTPQRGAKADLIRMAQENARTECERLTTREERTAKILTLLAQLLELPGPPRRIEAYDISNTGAADIVAAMTVFEQGRPRKGAYRYFALRDLDGPDDYASMDQVITRRFRHEKEGDETFASRPDLLLIDGGEAHAAVALQALTRYGLDIPVFGMVKDDRHRTRALVTPDGREIGIQAVPALFAFIGQIQEETHRSAVGFHHKRHTKSGLGSTLERIPGIGEARRKKLLKAFGSVKAIRQADLPALEEVLPKAAARAVYEQFRTKEEETTCASSQARPGAGG</sequence>
<evidence type="ECO:0000259" key="8">
    <source>
        <dbReference type="PROSITE" id="PS50151"/>
    </source>
</evidence>
<dbReference type="GO" id="GO:0003677">
    <property type="term" value="F:DNA binding"/>
    <property type="evidence" value="ECO:0007669"/>
    <property type="project" value="UniProtKB-UniRule"/>
</dbReference>